<dbReference type="PANTHER" id="PTHR14465:SF0">
    <property type="entry name" value="IQ DOMAIN-CONTAINING PROTEIN H"/>
    <property type="match status" value="1"/>
</dbReference>
<name>A0AA36BBN9_OCTVU</name>
<keyword evidence="3" id="KW-1185">Reference proteome</keyword>
<dbReference type="Proteomes" id="UP001162480">
    <property type="component" value="Chromosome 12"/>
</dbReference>
<dbReference type="InterPro" id="IPR038752">
    <property type="entry name" value="IQCH"/>
</dbReference>
<gene>
    <name evidence="2" type="ORF">OCTVUL_1B019381</name>
</gene>
<dbReference type="PANTHER" id="PTHR14465">
    <property type="entry name" value="IQ DOMAIN-CONTAINING PROTEIN H"/>
    <property type="match status" value="1"/>
</dbReference>
<feature type="domain" description="IQCH-like ATP-grasp" evidence="1">
    <location>
        <begin position="505"/>
        <end position="768"/>
    </location>
</feature>
<sequence length="921" mass="105365">MQFVFKKKAVEKERATRASFHVANLLAKKGKPFTDGELIKKCLNEVAKEMCPENVDLFSAISLSANTVAHRVEHIERNIKSQLKDKASKFVCFSVALDESIDVSDTSQLLLFIRGINANFEITEELVSVHSMHGTTTGIDIFREVEKSVAEYNLEWKKLKCITTDGGRNMCGTKKGLVGQINKVIENSGGLKPLVLHCILHQQALCGKHLDLSSVLDPVISTVNYIRSHGLKHRQFRDFLEEMNAEFPDLPYYTSVRWLSYGKILARFFELRTEIEIFLNEKNHSQVLLKDSEWLWKLAFSADLTMHLNDFNLRIQGETSLICDLYSKVKAFCKKLILFESQLTRSCFTHFSRCDKYRQEAATPFPNLFAQDVILALKQQFEERFSDLDAYPNVDVIYISPTHLTEEAEQYYEKLLALRPAILSGDINKISDMTKRVTFIVPEVITHFSRKKMCLASMLKYSPVALRRIKNLVKGREAYIVPGMVYMDDMEVAKQLDLAILGPDPETAQLYSTKSGVKRIFQSSEVNMPPGIFDIYTEEQLHESLAQLIIENLTIGRWLLKFDTTVSSNGIAYCDIMHLKCFVQIYKEAIRYGDKWTHKWAHESSFNILLNELPEYLKHYANPVNKSRYCAWEIYKKAFLLRGGIIEAYPPSDFVTAVQVDLLIAPNGETQILCTGDQIISQNPFDPWGLSVPQCSIEPPRINCACFKIANSCKVRGILGYVTVIFATFICEQTKQQLLWCIDMKLGYSDSLAMFQLMKYISNIYLDVDTHHLIVAENETPTTEELSLEKCVSRKKTHEKQYRYGVLSTKLYHSNLSIIHYSVFFQMCRAHGIGYDIKEKQGTLFTLIDYTARNYIGMLVISKDLRNGLAAFARNLNTLHEEVSSPNMQGETNFKEAINSIEEIIGITVLNEQEDKKTKKK</sequence>
<evidence type="ECO:0000313" key="2">
    <source>
        <dbReference type="EMBL" id="CAI9731113.1"/>
    </source>
</evidence>
<evidence type="ECO:0000259" key="1">
    <source>
        <dbReference type="Pfam" id="PF24923"/>
    </source>
</evidence>
<dbReference type="EMBL" id="OX597825">
    <property type="protein sequence ID" value="CAI9731113.1"/>
    <property type="molecule type" value="Genomic_DNA"/>
</dbReference>
<accession>A0AA36BBN9</accession>
<dbReference type="InterPro" id="IPR056855">
    <property type="entry name" value="ATP-grasp_IQCH"/>
</dbReference>
<evidence type="ECO:0000313" key="3">
    <source>
        <dbReference type="Proteomes" id="UP001162480"/>
    </source>
</evidence>
<dbReference type="SUPFAM" id="SSF53098">
    <property type="entry name" value="Ribonuclease H-like"/>
    <property type="match status" value="1"/>
</dbReference>
<reference evidence="2" key="1">
    <citation type="submission" date="2023-08" db="EMBL/GenBank/DDBJ databases">
        <authorList>
            <person name="Alioto T."/>
            <person name="Alioto T."/>
            <person name="Gomez Garrido J."/>
        </authorList>
    </citation>
    <scope>NUCLEOTIDE SEQUENCE</scope>
</reference>
<protein>
    <submittedName>
        <fullName evidence="2">Transcription factor II-I repeat domain-containing 2-like</fullName>
    </submittedName>
</protein>
<dbReference type="Pfam" id="PF24923">
    <property type="entry name" value="ATP-grasp_IQCH"/>
    <property type="match status" value="1"/>
</dbReference>
<dbReference type="InterPro" id="IPR012337">
    <property type="entry name" value="RNaseH-like_sf"/>
</dbReference>
<proteinExistence type="predicted"/>
<dbReference type="AlphaFoldDB" id="A0AA36BBN9"/>
<organism evidence="2 3">
    <name type="scientific">Octopus vulgaris</name>
    <name type="common">Common octopus</name>
    <dbReference type="NCBI Taxonomy" id="6645"/>
    <lineage>
        <taxon>Eukaryota</taxon>
        <taxon>Metazoa</taxon>
        <taxon>Spiralia</taxon>
        <taxon>Lophotrochozoa</taxon>
        <taxon>Mollusca</taxon>
        <taxon>Cephalopoda</taxon>
        <taxon>Coleoidea</taxon>
        <taxon>Octopodiformes</taxon>
        <taxon>Octopoda</taxon>
        <taxon>Incirrata</taxon>
        <taxon>Octopodidae</taxon>
        <taxon>Octopus</taxon>
    </lineage>
</organism>